<dbReference type="Gene3D" id="3.40.50.720">
    <property type="entry name" value="NAD(P)-binding Rossmann-like Domain"/>
    <property type="match status" value="1"/>
</dbReference>
<dbReference type="InterPro" id="IPR001509">
    <property type="entry name" value="Epimerase_deHydtase"/>
</dbReference>
<dbReference type="SUPFAM" id="SSF51735">
    <property type="entry name" value="NAD(P)-binding Rossmann-fold domains"/>
    <property type="match status" value="1"/>
</dbReference>
<comment type="similarity">
    <text evidence="1">Belongs to the NAD(P)-dependent epimerase/dehydratase family.</text>
</comment>
<dbReference type="PRINTS" id="PR01713">
    <property type="entry name" value="NUCEPIMERASE"/>
</dbReference>
<dbReference type="InterPro" id="IPR036291">
    <property type="entry name" value="NAD(P)-bd_dom_sf"/>
</dbReference>
<proteinExistence type="inferred from homology"/>
<evidence type="ECO:0000259" key="2">
    <source>
        <dbReference type="Pfam" id="PF01370"/>
    </source>
</evidence>
<accession>A0A832A3P0</accession>
<evidence type="ECO:0000313" key="3">
    <source>
        <dbReference type="EMBL" id="HFK98595.1"/>
    </source>
</evidence>
<evidence type="ECO:0000256" key="1">
    <source>
        <dbReference type="ARBA" id="ARBA00007637"/>
    </source>
</evidence>
<organism evidence="3">
    <name type="scientific">Desulfacinum infernum</name>
    <dbReference type="NCBI Taxonomy" id="35837"/>
    <lineage>
        <taxon>Bacteria</taxon>
        <taxon>Pseudomonadati</taxon>
        <taxon>Thermodesulfobacteriota</taxon>
        <taxon>Syntrophobacteria</taxon>
        <taxon>Syntrophobacterales</taxon>
        <taxon>Syntrophobacteraceae</taxon>
        <taxon>Desulfacinum</taxon>
    </lineage>
</organism>
<feature type="domain" description="NAD-dependent epimerase/dehydratase" evidence="2">
    <location>
        <begin position="184"/>
        <end position="290"/>
    </location>
</feature>
<reference evidence="3" key="1">
    <citation type="journal article" date="2020" name="mSystems">
        <title>Genome- and Community-Level Interaction Insights into Carbon Utilization and Element Cycling Functions of Hydrothermarchaeota in Hydrothermal Sediment.</title>
        <authorList>
            <person name="Zhou Z."/>
            <person name="Liu Y."/>
            <person name="Xu W."/>
            <person name="Pan J."/>
            <person name="Luo Z.H."/>
            <person name="Li M."/>
        </authorList>
    </citation>
    <scope>NUCLEOTIDE SEQUENCE [LARGE SCALE GENOMIC DNA]</scope>
    <source>
        <strain evidence="3">SpSt-456</strain>
    </source>
</reference>
<dbReference type="PANTHER" id="PTHR43000">
    <property type="entry name" value="DTDP-D-GLUCOSE 4,6-DEHYDRATASE-RELATED"/>
    <property type="match status" value="1"/>
</dbReference>
<feature type="domain" description="NAD-dependent epimerase/dehydratase" evidence="2">
    <location>
        <begin position="12"/>
        <end position="140"/>
    </location>
</feature>
<dbReference type="Pfam" id="PF01370">
    <property type="entry name" value="Epimerase"/>
    <property type="match status" value="2"/>
</dbReference>
<sequence>MRRHISMDKHTILLTGGAGFIGFRTAIALRNQGHRVKIYDNLLEQVHGREPAILSRLPSDIEFIRGDIRDRPLLKKALSGADYVFHFAALTGVGQSMHDIQTYVDVNCTGTATLLDILVKENISIRRLILSSSRAVYGEGLYRCTNCNVAIHPTLRKIESLAQGQFDIPCPRCHHLLQPRHTPETLHPKPVSIYGWTKKHQEDLFLHASHHGIPVCILRYFNVYGPGQSLRNPYTGIITIFFNRMRNRHPIHIYEHGKPIRDFVYIDDVVRANLLALSPEIPPSSIFNVGSGQPITILEVVSLLAEISGYPCYTKDLGEYRIGDIFACFADVTKARKTLKYAPSFDFRKGLMEFIKWAANEPYEDLYDHAAEDLQKHGILTRCIDQQKRTLL</sequence>
<comment type="caution">
    <text evidence="3">The sequence shown here is derived from an EMBL/GenBank/DDBJ whole genome shotgun (WGS) entry which is preliminary data.</text>
</comment>
<dbReference type="AlphaFoldDB" id="A0A832A3P0"/>
<protein>
    <submittedName>
        <fullName evidence="3">NAD-dependent epimerase/dehydratase family protein</fullName>
    </submittedName>
</protein>
<name>A0A832A3P0_9BACT</name>
<gene>
    <name evidence="3" type="ORF">ENS06_14880</name>
</gene>
<dbReference type="EMBL" id="DSTK01000041">
    <property type="protein sequence ID" value="HFK98595.1"/>
    <property type="molecule type" value="Genomic_DNA"/>
</dbReference>